<dbReference type="EMBL" id="JAWPEI010000008">
    <property type="protein sequence ID" value="KAK4719395.1"/>
    <property type="molecule type" value="Genomic_DNA"/>
</dbReference>
<feature type="coiled-coil region" evidence="1">
    <location>
        <begin position="142"/>
        <end position="169"/>
    </location>
</feature>
<accession>A0AAV9L122</accession>
<evidence type="ECO:0000313" key="2">
    <source>
        <dbReference type="EMBL" id="KAK4719395.1"/>
    </source>
</evidence>
<comment type="caution">
    <text evidence="2">The sequence shown here is derived from an EMBL/GenBank/DDBJ whole genome shotgun (WGS) entry which is preliminary data.</text>
</comment>
<name>A0AAV9L122_9SOLN</name>
<dbReference type="PANTHER" id="PTHR33710">
    <property type="entry name" value="BNAC02G09200D PROTEIN"/>
    <property type="match status" value="1"/>
</dbReference>
<keyword evidence="1" id="KW-0175">Coiled coil</keyword>
<protein>
    <recommendedName>
        <fullName evidence="4">Reverse transcriptase</fullName>
    </recommendedName>
</protein>
<organism evidence="2 3">
    <name type="scientific">Solanum pinnatisectum</name>
    <name type="common">tansyleaf nightshade</name>
    <dbReference type="NCBI Taxonomy" id="50273"/>
    <lineage>
        <taxon>Eukaryota</taxon>
        <taxon>Viridiplantae</taxon>
        <taxon>Streptophyta</taxon>
        <taxon>Embryophyta</taxon>
        <taxon>Tracheophyta</taxon>
        <taxon>Spermatophyta</taxon>
        <taxon>Magnoliopsida</taxon>
        <taxon>eudicotyledons</taxon>
        <taxon>Gunneridae</taxon>
        <taxon>Pentapetalae</taxon>
        <taxon>asterids</taxon>
        <taxon>lamiids</taxon>
        <taxon>Solanales</taxon>
        <taxon>Solanaceae</taxon>
        <taxon>Solanoideae</taxon>
        <taxon>Solaneae</taxon>
        <taxon>Solanum</taxon>
    </lineage>
</organism>
<gene>
    <name evidence="2" type="ORF">R3W88_017733</name>
</gene>
<evidence type="ECO:0008006" key="4">
    <source>
        <dbReference type="Google" id="ProtNLM"/>
    </source>
</evidence>
<evidence type="ECO:0000313" key="3">
    <source>
        <dbReference type="Proteomes" id="UP001311915"/>
    </source>
</evidence>
<dbReference type="InterPro" id="IPR036691">
    <property type="entry name" value="Endo/exonu/phosph_ase_sf"/>
</dbReference>
<dbReference type="Proteomes" id="UP001311915">
    <property type="component" value="Unassembled WGS sequence"/>
</dbReference>
<dbReference type="Gene3D" id="3.60.10.10">
    <property type="entry name" value="Endonuclease/exonuclease/phosphatase"/>
    <property type="match status" value="1"/>
</dbReference>
<reference evidence="2 3" key="1">
    <citation type="submission" date="2023-10" db="EMBL/GenBank/DDBJ databases">
        <title>Genome-Wide Identification Analysis in wild type Solanum Pinnatisectum Reveals Some Genes Defensing Phytophthora Infestans.</title>
        <authorList>
            <person name="Sun C."/>
        </authorList>
    </citation>
    <scope>NUCLEOTIDE SEQUENCE [LARGE SCALE GENOMIC DNA]</scope>
    <source>
        <strain evidence="2">LQN</strain>
        <tissue evidence="2">Leaf</tissue>
    </source>
</reference>
<sequence length="298" mass="35105">MSFDTGIVKILISVVYARCDTLDRLKLWENLESIIEENHMPWLVGGNFNVILNGEEKQGGLEFTSHESMDFSQCLNNCALEEIWSLGSKFTWWNGRVEEDCIFKRLDRVLCKWKFSDNFPSSTVHHLISRGSDHAPLHLICNSEEEKVVKSNKEELKRAEAELKKFRYLEEKFWKQKTEMRWFKDGVKNTKFFHNYVKGRRKKLFISEIITVQGEYINTSENIDNEAVAFFENQFNEINSEEKDDLLEVIPNLITQEQNEEMGKCLRWRKSGGLFLHRMRIVRADPMVSRGSFFKVAR</sequence>
<dbReference type="PANTHER" id="PTHR33710:SF79">
    <property type="entry name" value="OS06G0205337 PROTEIN"/>
    <property type="match status" value="1"/>
</dbReference>
<proteinExistence type="predicted"/>
<keyword evidence="3" id="KW-1185">Reference proteome</keyword>
<dbReference type="SUPFAM" id="SSF56219">
    <property type="entry name" value="DNase I-like"/>
    <property type="match status" value="1"/>
</dbReference>
<dbReference type="AlphaFoldDB" id="A0AAV9L122"/>
<evidence type="ECO:0000256" key="1">
    <source>
        <dbReference type="SAM" id="Coils"/>
    </source>
</evidence>